<dbReference type="Proteomes" id="UP001501442">
    <property type="component" value="Unassembled WGS sequence"/>
</dbReference>
<dbReference type="EMBL" id="BAABHK010000015">
    <property type="protein sequence ID" value="GAA4635516.1"/>
    <property type="molecule type" value="Genomic_DNA"/>
</dbReference>
<evidence type="ECO:0000313" key="3">
    <source>
        <dbReference type="Proteomes" id="UP001501442"/>
    </source>
</evidence>
<evidence type="ECO:0000256" key="1">
    <source>
        <dbReference type="SAM" id="Phobius"/>
    </source>
</evidence>
<organism evidence="2 3">
    <name type="scientific">Actinoallomurus vinaceus</name>
    <dbReference type="NCBI Taxonomy" id="1080074"/>
    <lineage>
        <taxon>Bacteria</taxon>
        <taxon>Bacillati</taxon>
        <taxon>Actinomycetota</taxon>
        <taxon>Actinomycetes</taxon>
        <taxon>Streptosporangiales</taxon>
        <taxon>Thermomonosporaceae</taxon>
        <taxon>Actinoallomurus</taxon>
    </lineage>
</organism>
<dbReference type="SUPFAM" id="SSF82171">
    <property type="entry name" value="DPP6 N-terminal domain-like"/>
    <property type="match status" value="1"/>
</dbReference>
<proteinExistence type="predicted"/>
<reference evidence="3" key="1">
    <citation type="journal article" date="2019" name="Int. J. Syst. Evol. Microbiol.">
        <title>The Global Catalogue of Microorganisms (GCM) 10K type strain sequencing project: providing services to taxonomists for standard genome sequencing and annotation.</title>
        <authorList>
            <consortium name="The Broad Institute Genomics Platform"/>
            <consortium name="The Broad Institute Genome Sequencing Center for Infectious Disease"/>
            <person name="Wu L."/>
            <person name="Ma J."/>
        </authorList>
    </citation>
    <scope>NUCLEOTIDE SEQUENCE [LARGE SCALE GENOMIC DNA]</scope>
    <source>
        <strain evidence="3">JCM 17939</strain>
    </source>
</reference>
<keyword evidence="3" id="KW-1185">Reference proteome</keyword>
<evidence type="ECO:0008006" key="4">
    <source>
        <dbReference type="Google" id="ProtNLM"/>
    </source>
</evidence>
<name>A0ABP8UN45_9ACTN</name>
<dbReference type="RefSeq" id="WP_345438467.1">
    <property type="nucleotide sequence ID" value="NZ_BAABHK010000015.1"/>
</dbReference>
<keyword evidence="1" id="KW-0812">Transmembrane</keyword>
<protein>
    <recommendedName>
        <fullName evidence="4">Lipoprotein LpqB beta-propeller domain-containing protein</fullName>
    </recommendedName>
</protein>
<comment type="caution">
    <text evidence="2">The sequence shown here is derived from an EMBL/GenBank/DDBJ whole genome shotgun (WGS) entry which is preliminary data.</text>
</comment>
<keyword evidence="1" id="KW-1133">Transmembrane helix</keyword>
<dbReference type="InterPro" id="IPR011042">
    <property type="entry name" value="6-blade_b-propeller_TolB-like"/>
</dbReference>
<accession>A0ABP8UN45</accession>
<keyword evidence="1" id="KW-0472">Membrane</keyword>
<evidence type="ECO:0000313" key="2">
    <source>
        <dbReference type="EMBL" id="GAA4635516.1"/>
    </source>
</evidence>
<dbReference type="Gene3D" id="2.120.10.30">
    <property type="entry name" value="TolB, C-terminal domain"/>
    <property type="match status" value="1"/>
</dbReference>
<sequence>MAATEPRLRDAFAEEARTARSGSARRLTLPARGRRLRWLMPVIAASAVAVSVALTALVGRTALSGPPATGRAPAFVVATTGFGRSSAGESRVEVRDPKSGRVYDTRAASRGLAFQYVAAAANRVFFVMAAPARRTACDTLWVYRMKVSGKGRITAFSALGARIQGATAGREGAPGGLAASPDGTKVAYAVRRCGGPADRTYYKLGVADTVTGAQREWTDSRESIVSSLSWTSDARQVAFLLREPVHTPADGPVLPSRNGVVRLLDIGSKRSTDLGAAKVLLRRSRELTNIWAAVINGDGTRVAVVAEYSRAGGALAVCQVSLADGRVLRMLHREGSDNEAISAVPGLGPGVALRSDTSGRHLLYHDASLASAPSDLGGYGRIDDGRFHAIPVPRGAEDTYDLAW</sequence>
<feature type="transmembrane region" description="Helical" evidence="1">
    <location>
        <begin position="38"/>
        <end position="59"/>
    </location>
</feature>
<gene>
    <name evidence="2" type="ORF">GCM10023196_081320</name>
</gene>